<sequence>MEYIRARFQAWMSLERQAIPGTVIEAENNSVFEESMTVIKATLPDKNEASKVPAYLAMICWFTQERTRLEDIYKDIHGSQARLELDKLEAKMVKLSKRLRIIRLTFGWTNRCRMRSNRNTREEFEFDIAPLISGQPHPELHRSMDGLDSRVNFVQSSGVMKRWPEADLARIRRVDEEIMDYFGVELGRGGDGCPYFPHPESFPPNWNWNIAFLLTTDRLHRMTVACNRYWATYDTPDTIFLECVFQVCVARSVLDPKDTDFKQKRQLKEKYQSILGLPLSIAYHDGLTFVLGHREHGKGMFSGWPVNPTSIKQRLNGDDENNMLIEPRTENYLKQDYPESVYPQLKQIIMDVDLPKEVYDKNFKHRSLPKQDLQDIMWNGEEVEDDLLKETPGLFDSGLAWPVEKDLEPEGYGILAGNPHTEAKTSRKRIPESTGLSEKALGKMPVRTRSLSSQAESVTEQQRMDDMAQKYSEIIERLRQRGIDPADDLGLGSLLENLKDAKDRGDEQAFLAVLAVLYGELD</sequence>
<name>A0A9P5B977_9HYPO</name>
<protein>
    <submittedName>
        <fullName evidence="3">Uncharacterized protein</fullName>
    </submittedName>
</protein>
<organism evidence="3 4">
    <name type="scientific">Fusarium agapanthi</name>
    <dbReference type="NCBI Taxonomy" id="1803897"/>
    <lineage>
        <taxon>Eukaryota</taxon>
        <taxon>Fungi</taxon>
        <taxon>Dikarya</taxon>
        <taxon>Ascomycota</taxon>
        <taxon>Pezizomycotina</taxon>
        <taxon>Sordariomycetes</taxon>
        <taxon>Hypocreomycetidae</taxon>
        <taxon>Hypocreales</taxon>
        <taxon>Nectriaceae</taxon>
        <taxon>Fusarium</taxon>
        <taxon>Fusarium fujikuroi species complex</taxon>
    </lineage>
</organism>
<accession>A0A9P5B977</accession>
<comment type="caution">
    <text evidence="3">The sequence shown here is derived from an EMBL/GenBank/DDBJ whole genome shotgun (WGS) entry which is preliminary data.</text>
</comment>
<keyword evidence="1" id="KW-0175">Coiled coil</keyword>
<reference evidence="3" key="1">
    <citation type="submission" date="2020-01" db="EMBL/GenBank/DDBJ databases">
        <title>Identification and distribution of gene clusters putatively required for synthesis of sphingolipid metabolism inhibitors in phylogenetically diverse species of the filamentous fungus Fusarium.</title>
        <authorList>
            <person name="Kim H.-S."/>
            <person name="Busman M."/>
            <person name="Brown D.W."/>
            <person name="Divon H."/>
            <person name="Uhlig S."/>
            <person name="Proctor R.H."/>
        </authorList>
    </citation>
    <scope>NUCLEOTIDE SEQUENCE</scope>
    <source>
        <strain evidence="3">NRRL 31653</strain>
    </source>
</reference>
<proteinExistence type="predicted"/>
<keyword evidence="4" id="KW-1185">Reference proteome</keyword>
<feature type="coiled-coil region" evidence="1">
    <location>
        <begin position="78"/>
        <end position="105"/>
    </location>
</feature>
<dbReference type="Proteomes" id="UP000737391">
    <property type="component" value="Unassembled WGS sequence"/>
</dbReference>
<evidence type="ECO:0000256" key="2">
    <source>
        <dbReference type="SAM" id="MobiDB-lite"/>
    </source>
</evidence>
<feature type="region of interest" description="Disordered" evidence="2">
    <location>
        <begin position="445"/>
        <end position="464"/>
    </location>
</feature>
<evidence type="ECO:0000313" key="4">
    <source>
        <dbReference type="Proteomes" id="UP000737391"/>
    </source>
</evidence>
<dbReference type="OrthoDB" id="5106733at2759"/>
<dbReference type="EMBL" id="LUFC02000501">
    <property type="protein sequence ID" value="KAF4496813.1"/>
    <property type="molecule type" value="Genomic_DNA"/>
</dbReference>
<feature type="compositionally biased region" description="Polar residues" evidence="2">
    <location>
        <begin position="449"/>
        <end position="461"/>
    </location>
</feature>
<evidence type="ECO:0000256" key="1">
    <source>
        <dbReference type="SAM" id="Coils"/>
    </source>
</evidence>
<gene>
    <name evidence="3" type="ORF">FAGAP_7021</name>
</gene>
<evidence type="ECO:0000313" key="3">
    <source>
        <dbReference type="EMBL" id="KAF4496813.1"/>
    </source>
</evidence>
<dbReference type="AlphaFoldDB" id="A0A9P5B977"/>